<gene>
    <name evidence="2" type="ORF">g.17960</name>
</gene>
<feature type="signal peptide" evidence="1">
    <location>
        <begin position="1"/>
        <end position="18"/>
    </location>
</feature>
<proteinExistence type="predicted"/>
<protein>
    <submittedName>
        <fullName evidence="2">Uncharacterized protein</fullName>
    </submittedName>
</protein>
<reference evidence="2" key="1">
    <citation type="submission" date="2015-11" db="EMBL/GenBank/DDBJ databases">
        <title>De novo transcriptome assembly of four potential Pierce s Disease insect vectors from Arizona vineyards.</title>
        <authorList>
            <person name="Tassone E.E."/>
        </authorList>
    </citation>
    <scope>NUCLEOTIDE SEQUENCE</scope>
</reference>
<sequence length="120" mass="13052">MFTSTVLLGLAVIACTYGNTVDQKLVDDLSANITASINKDLESAKQGDKNTLKTVVKNVKPLLGHLADLTSPQEATDIVIRRLANSNNSNGLATRMGSNRRRHLAALIRKAVMGAQRFRY</sequence>
<organism evidence="2">
    <name type="scientific">Cuerna arida</name>
    <dbReference type="NCBI Taxonomy" id="1464854"/>
    <lineage>
        <taxon>Eukaryota</taxon>
        <taxon>Metazoa</taxon>
        <taxon>Ecdysozoa</taxon>
        <taxon>Arthropoda</taxon>
        <taxon>Hexapoda</taxon>
        <taxon>Insecta</taxon>
        <taxon>Pterygota</taxon>
        <taxon>Neoptera</taxon>
        <taxon>Paraneoptera</taxon>
        <taxon>Hemiptera</taxon>
        <taxon>Auchenorrhyncha</taxon>
        <taxon>Membracoidea</taxon>
        <taxon>Cicadellidae</taxon>
        <taxon>Cicadellinae</taxon>
        <taxon>Proconiini</taxon>
        <taxon>Cuerna</taxon>
    </lineage>
</organism>
<accession>A0A1B6GEJ7</accession>
<name>A0A1B6GEJ7_9HEMI</name>
<keyword evidence="1" id="KW-0732">Signal</keyword>
<feature type="chain" id="PRO_5008583488" evidence="1">
    <location>
        <begin position="19"/>
        <end position="120"/>
    </location>
</feature>
<dbReference type="EMBL" id="GECZ01008929">
    <property type="protein sequence ID" value="JAS60840.1"/>
    <property type="molecule type" value="Transcribed_RNA"/>
</dbReference>
<evidence type="ECO:0000313" key="2">
    <source>
        <dbReference type="EMBL" id="JAS60840.1"/>
    </source>
</evidence>
<dbReference type="AlphaFoldDB" id="A0A1B6GEJ7"/>
<evidence type="ECO:0000256" key="1">
    <source>
        <dbReference type="SAM" id="SignalP"/>
    </source>
</evidence>